<gene>
    <name evidence="4" type="ORF">JGU71_04650</name>
</gene>
<evidence type="ECO:0000313" key="4">
    <source>
        <dbReference type="EMBL" id="MBJ8338166.1"/>
    </source>
</evidence>
<evidence type="ECO:0000259" key="3">
    <source>
        <dbReference type="Pfam" id="PF13427"/>
    </source>
</evidence>
<name>A0A934NMX0_9NOCA</name>
<sequence length="287" mass="30982">MSDRSAVTSSERYGPVVGTYLDDLVAAARTVLGHNMFGFYLTGSLALDNYLHGRSDIDVAIVVEKELSTDEKSEAVRELRHNCLPCPARGLELVVYQADTIRSASLEPAFELELNDGPAMPFRVNISPLDRDPADGLFWYTLDRDIVAQRGVALIGPPAAEVFGALSAADLRTAVTAALNWHAHSSIGSAELESAEFQSAEFQSAEFENAVLNACRSLVRVETGRWHGKTEAGQQALELDLPDDQASAVRRAVRQRMGATDPEDTGATADAAGFVGYIRDRIASGIE</sequence>
<proteinExistence type="predicted"/>
<reference evidence="4" key="1">
    <citation type="submission" date="2020-12" db="EMBL/GenBank/DDBJ databases">
        <title>Antrihabitans popcorni sp. nov. and Antrihabitans auranticaus sp. nov., isolated from a larva cave.</title>
        <authorList>
            <person name="Lee S.D."/>
            <person name="Kim I.S."/>
        </authorList>
    </citation>
    <scope>NUCLEOTIDE SEQUENCE</scope>
    <source>
        <strain evidence="4">YC3-6</strain>
    </source>
</reference>
<dbReference type="Pfam" id="PF13427">
    <property type="entry name" value="AadA_C"/>
    <property type="match status" value="1"/>
</dbReference>
<protein>
    <submittedName>
        <fullName evidence="4">DUF4111 domain-containing protein</fullName>
    </submittedName>
</protein>
<dbReference type="GO" id="GO:0016779">
    <property type="term" value="F:nucleotidyltransferase activity"/>
    <property type="evidence" value="ECO:0007669"/>
    <property type="project" value="InterPro"/>
</dbReference>
<dbReference type="InterPro" id="IPR002934">
    <property type="entry name" value="Polymerase_NTP_transf_dom"/>
</dbReference>
<dbReference type="RefSeq" id="WP_199702898.1">
    <property type="nucleotide sequence ID" value="NZ_JAEMNV010000002.1"/>
</dbReference>
<dbReference type="SUPFAM" id="SSF81301">
    <property type="entry name" value="Nucleotidyltransferase"/>
    <property type="match status" value="1"/>
</dbReference>
<comment type="caution">
    <text evidence="4">The sequence shown here is derived from an EMBL/GenBank/DDBJ whole genome shotgun (WGS) entry which is preliminary data.</text>
</comment>
<accession>A0A934NMX0</accession>
<dbReference type="CDD" id="cd05403">
    <property type="entry name" value="NT_KNTase_like"/>
    <property type="match status" value="1"/>
</dbReference>
<feature type="domain" description="Polymerase nucleotidyl transferase" evidence="2">
    <location>
        <begin position="39"/>
        <end position="70"/>
    </location>
</feature>
<dbReference type="AlphaFoldDB" id="A0A934NMX0"/>
<feature type="domain" description="Adenylyltransferase AadA C-terminal" evidence="3">
    <location>
        <begin position="206"/>
        <end position="279"/>
    </location>
</feature>
<dbReference type="Pfam" id="PF01909">
    <property type="entry name" value="NTP_transf_2"/>
    <property type="match status" value="1"/>
</dbReference>
<evidence type="ECO:0000256" key="1">
    <source>
        <dbReference type="ARBA" id="ARBA00022679"/>
    </source>
</evidence>
<dbReference type="InterPro" id="IPR025184">
    <property type="entry name" value="AadA_C"/>
</dbReference>
<dbReference type="Gene3D" id="3.30.460.10">
    <property type="entry name" value="Beta Polymerase, domain 2"/>
    <property type="match status" value="1"/>
</dbReference>
<dbReference type="InterPro" id="IPR043519">
    <property type="entry name" value="NT_sf"/>
</dbReference>
<keyword evidence="5" id="KW-1185">Reference proteome</keyword>
<keyword evidence="1" id="KW-0808">Transferase</keyword>
<dbReference type="EMBL" id="JAEMNV010000002">
    <property type="protein sequence ID" value="MBJ8338166.1"/>
    <property type="molecule type" value="Genomic_DNA"/>
</dbReference>
<evidence type="ECO:0000313" key="5">
    <source>
        <dbReference type="Proteomes" id="UP000655868"/>
    </source>
</evidence>
<evidence type="ECO:0000259" key="2">
    <source>
        <dbReference type="Pfam" id="PF01909"/>
    </source>
</evidence>
<dbReference type="Proteomes" id="UP000655868">
    <property type="component" value="Unassembled WGS sequence"/>
</dbReference>
<organism evidence="4 5">
    <name type="scientific">Antrihabitans stalagmiti</name>
    <dbReference type="NCBI Taxonomy" id="2799499"/>
    <lineage>
        <taxon>Bacteria</taxon>
        <taxon>Bacillati</taxon>
        <taxon>Actinomycetota</taxon>
        <taxon>Actinomycetes</taxon>
        <taxon>Mycobacteriales</taxon>
        <taxon>Nocardiaceae</taxon>
        <taxon>Antrihabitans</taxon>
    </lineage>
</organism>